<name>A0A4P9WW53_9FUNG</name>
<dbReference type="EMBL" id="ML009211">
    <property type="protein sequence ID" value="RKO97619.1"/>
    <property type="molecule type" value="Genomic_DNA"/>
</dbReference>
<evidence type="ECO:0000313" key="2">
    <source>
        <dbReference type="EMBL" id="RKO97619.1"/>
    </source>
</evidence>
<evidence type="ECO:0000259" key="1">
    <source>
        <dbReference type="Pfam" id="PF08588"/>
    </source>
</evidence>
<dbReference type="Pfam" id="PF08588">
    <property type="entry name" value="Duc1"/>
    <property type="match status" value="1"/>
</dbReference>
<feature type="domain" description="Domain of unknown function at the cortex 1" evidence="1">
    <location>
        <begin position="2"/>
        <end position="262"/>
    </location>
</feature>
<dbReference type="PANTHER" id="PTHR34826:SF2">
    <property type="entry name" value="UPF0590 PROTEIN C409.17C"/>
    <property type="match status" value="1"/>
</dbReference>
<protein>
    <recommendedName>
        <fullName evidence="1">Domain of unknown function at the cortex 1 domain-containing protein</fullName>
    </recommendedName>
</protein>
<dbReference type="PANTHER" id="PTHR34826">
    <property type="entry name" value="UPF0590 PROTEIN C409.17C"/>
    <property type="match status" value="1"/>
</dbReference>
<dbReference type="AlphaFoldDB" id="A0A4P9WW53"/>
<feature type="non-terminal residue" evidence="2">
    <location>
        <position position="1"/>
    </location>
</feature>
<reference evidence="3" key="1">
    <citation type="journal article" date="2018" name="Nat. Microbiol.">
        <title>Leveraging single-cell genomics to expand the fungal tree of life.</title>
        <authorList>
            <person name="Ahrendt S.R."/>
            <person name="Quandt C.A."/>
            <person name="Ciobanu D."/>
            <person name="Clum A."/>
            <person name="Salamov A."/>
            <person name="Andreopoulos B."/>
            <person name="Cheng J.F."/>
            <person name="Woyke T."/>
            <person name="Pelin A."/>
            <person name="Henrissat B."/>
            <person name="Reynolds N.K."/>
            <person name="Benny G.L."/>
            <person name="Smith M.E."/>
            <person name="James T.Y."/>
            <person name="Grigoriev I.V."/>
        </authorList>
    </citation>
    <scope>NUCLEOTIDE SEQUENCE [LARGE SCALE GENOMIC DNA]</scope>
    <source>
        <strain evidence="3">ATCC 52028</strain>
    </source>
</reference>
<dbReference type="Proteomes" id="UP000268535">
    <property type="component" value="Unassembled WGS sequence"/>
</dbReference>
<feature type="non-terminal residue" evidence="2">
    <location>
        <position position="263"/>
    </location>
</feature>
<accession>A0A4P9WW53</accession>
<dbReference type="InterPro" id="IPR013897">
    <property type="entry name" value="Duc1"/>
</dbReference>
<evidence type="ECO:0000313" key="3">
    <source>
        <dbReference type="Proteomes" id="UP000268535"/>
    </source>
</evidence>
<proteinExistence type="predicted"/>
<sequence length="263" mass="30274">QIIYVNDDLHPVPLKSEHFVGRIVVRADNWDNDPNENQELAPLKTTPYFQGRRRLFSFQIEGRFTKTWTGDDLWWGTRMHGKLKLPPGSDLALRFAQTLDPGLQADLHHPTDPWCLSPMLCAMNAAMAEAEIRHQIKSLENTYGVGAKAQLVDAMLPPYRLGGAEALEEANFLLMKSGRDMAAETRKKFFLKQDRRRDFLITPDQVISADFYNRFLLLSQMKVSLSGFNVSLDDYWHGEPLYYLACTRDMSTTFFYVMMELVD</sequence>
<gene>
    <name evidence="2" type="ORF">CAUPRSCDRAFT_2299</name>
</gene>
<organism evidence="2 3">
    <name type="scientific">Caulochytrium protostelioides</name>
    <dbReference type="NCBI Taxonomy" id="1555241"/>
    <lineage>
        <taxon>Eukaryota</taxon>
        <taxon>Fungi</taxon>
        <taxon>Fungi incertae sedis</taxon>
        <taxon>Chytridiomycota</taxon>
        <taxon>Chytridiomycota incertae sedis</taxon>
        <taxon>Chytridiomycetes</taxon>
        <taxon>Caulochytriales</taxon>
        <taxon>Caulochytriaceae</taxon>
        <taxon>Caulochytrium</taxon>
    </lineage>
</organism>